<comment type="caution">
    <text evidence="2">The sequence shown here is derived from an EMBL/GenBank/DDBJ whole genome shotgun (WGS) entry which is preliminary data.</text>
</comment>
<name>A0A8T3URN1_9ARCH</name>
<feature type="transmembrane region" description="Helical" evidence="1">
    <location>
        <begin position="108"/>
        <end position="125"/>
    </location>
</feature>
<organism evidence="2 3">
    <name type="scientific">Candidatus Acidifodinimicrobium mancum</name>
    <dbReference type="NCBI Taxonomy" id="2898728"/>
    <lineage>
        <taxon>Archaea</taxon>
        <taxon>Candidatus Parvarchaeota</taxon>
        <taxon>Candidatus Acidifodinimicrobiaceae</taxon>
        <taxon>Candidatus Acidifodinimicrobium</taxon>
    </lineage>
</organism>
<dbReference type="EMBL" id="JADFAR010000023">
    <property type="protein sequence ID" value="MBE5728592.1"/>
    <property type="molecule type" value="Genomic_DNA"/>
</dbReference>
<evidence type="ECO:0000313" key="3">
    <source>
        <dbReference type="Proteomes" id="UP000718571"/>
    </source>
</evidence>
<keyword evidence="1" id="KW-1133">Transmembrane helix</keyword>
<keyword evidence="1" id="KW-0472">Membrane</keyword>
<feature type="transmembrane region" description="Helical" evidence="1">
    <location>
        <begin position="180"/>
        <end position="205"/>
    </location>
</feature>
<sequence length="222" mass="23597">MGVLSGIGRYLGGLLLFIFLSSFIFLFAINSSGILTPQYTNKIIASVYNSSLSSTTSSLNSSSLSALESKLNLSSAGVLGLLAGSSNSGGSNFLVSLLSSSKLYEEEYFSLLFVAVGFLLILFSSHGGSKFKNTGKTMLSVSILTAATVFGIFYVFLPMFSNINISGMLIKLPLSLFSPFTNQVFFISIAVAVLSVILVVIGYIVDKRAAVPTVGNRPYKRA</sequence>
<keyword evidence="1" id="KW-0812">Transmembrane</keyword>
<dbReference type="AlphaFoldDB" id="A0A8T3URN1"/>
<gene>
    <name evidence="2" type="ORF">IHE51_01910</name>
</gene>
<evidence type="ECO:0000256" key="1">
    <source>
        <dbReference type="SAM" id="Phobius"/>
    </source>
</evidence>
<dbReference type="Proteomes" id="UP000718571">
    <property type="component" value="Unassembled WGS sequence"/>
</dbReference>
<evidence type="ECO:0000313" key="2">
    <source>
        <dbReference type="EMBL" id="MBE5728592.1"/>
    </source>
</evidence>
<proteinExistence type="predicted"/>
<feature type="transmembrane region" description="Helical" evidence="1">
    <location>
        <begin position="7"/>
        <end position="29"/>
    </location>
</feature>
<protein>
    <submittedName>
        <fullName evidence="2">Uncharacterized protein</fullName>
    </submittedName>
</protein>
<reference evidence="2 3" key="1">
    <citation type="submission" date="2020-09" db="EMBL/GenBank/DDBJ databases">
        <title>Genomic characterization of a novel Parvarchaeota family in acid mine drainage sediments.</title>
        <authorList>
            <person name="Luo Z.-H."/>
        </authorList>
    </citation>
    <scope>NUCLEOTIDE SEQUENCE [LARGE SCALE GENOMIC DNA]</scope>
    <source>
        <strain evidence="2">MAS1_bins.189</strain>
    </source>
</reference>
<accession>A0A8T3URN1</accession>
<feature type="transmembrane region" description="Helical" evidence="1">
    <location>
        <begin position="137"/>
        <end position="160"/>
    </location>
</feature>